<dbReference type="Proteomes" id="UP000724584">
    <property type="component" value="Unassembled WGS sequence"/>
</dbReference>
<proteinExistence type="predicted"/>
<name>A0ACB7PS28_9PEZI</name>
<reference evidence="1 2" key="1">
    <citation type="journal article" date="2021" name="Nat. Commun.">
        <title>Genetic determinants of endophytism in the Arabidopsis root mycobiome.</title>
        <authorList>
            <person name="Mesny F."/>
            <person name="Miyauchi S."/>
            <person name="Thiergart T."/>
            <person name="Pickel B."/>
            <person name="Atanasova L."/>
            <person name="Karlsson M."/>
            <person name="Huettel B."/>
            <person name="Barry K.W."/>
            <person name="Haridas S."/>
            <person name="Chen C."/>
            <person name="Bauer D."/>
            <person name="Andreopoulos W."/>
            <person name="Pangilinan J."/>
            <person name="LaButti K."/>
            <person name="Riley R."/>
            <person name="Lipzen A."/>
            <person name="Clum A."/>
            <person name="Drula E."/>
            <person name="Henrissat B."/>
            <person name="Kohler A."/>
            <person name="Grigoriev I.V."/>
            <person name="Martin F.M."/>
            <person name="Hacquard S."/>
        </authorList>
    </citation>
    <scope>NUCLEOTIDE SEQUENCE [LARGE SCALE GENOMIC DNA]</scope>
    <source>
        <strain evidence="1 2">MPI-SDFR-AT-0079</strain>
    </source>
</reference>
<evidence type="ECO:0000313" key="2">
    <source>
        <dbReference type="Proteomes" id="UP000724584"/>
    </source>
</evidence>
<evidence type="ECO:0000313" key="1">
    <source>
        <dbReference type="EMBL" id="KAH6651242.1"/>
    </source>
</evidence>
<gene>
    <name evidence="1" type="ORF">F5144DRAFT_81282</name>
</gene>
<comment type="caution">
    <text evidence="1">The sequence shown here is derived from an EMBL/GenBank/DDBJ whole genome shotgun (WGS) entry which is preliminary data.</text>
</comment>
<sequence length="80" mass="8635">MFKEHFISSTARGVSVVPSIHVRPLAPRRHLRLVRQNGMKFPTQPSSFTGPFRIGAPASGAVWKGKPWVAVAKEVGLGSG</sequence>
<organism evidence="1 2">
    <name type="scientific">Chaetomium tenue</name>
    <dbReference type="NCBI Taxonomy" id="1854479"/>
    <lineage>
        <taxon>Eukaryota</taxon>
        <taxon>Fungi</taxon>
        <taxon>Dikarya</taxon>
        <taxon>Ascomycota</taxon>
        <taxon>Pezizomycotina</taxon>
        <taxon>Sordariomycetes</taxon>
        <taxon>Sordariomycetidae</taxon>
        <taxon>Sordariales</taxon>
        <taxon>Chaetomiaceae</taxon>
        <taxon>Chaetomium</taxon>
    </lineage>
</organism>
<dbReference type="EMBL" id="JAGIZQ010000001">
    <property type="protein sequence ID" value="KAH6651242.1"/>
    <property type="molecule type" value="Genomic_DNA"/>
</dbReference>
<protein>
    <submittedName>
        <fullName evidence="1">Uncharacterized protein</fullName>
    </submittedName>
</protein>
<keyword evidence="2" id="KW-1185">Reference proteome</keyword>
<accession>A0ACB7PS28</accession>